<dbReference type="OrthoDB" id="10675557at2759"/>
<sequence length="451" mass="51632">MLDRLPREIVDIILHDLDPDLDRLERPAYTFVHRSRVVYPLSLVSRGWRDAVFSITSLHLSLVRDYENQRLYDGSMGTTLRRQFADNQLINMSQSLSAVQELEIPSDIEALNYKSFQRVKALTILGPITKIHQPIELPRLEYLAASISTTPLELISTSKLRRLDLLLDSDVSCEALKSLESPSIVELNIMNRGVSSSFTMASLVTFISHLPNLRKLSLRKKLSKVSSHVSCEQSPIDLFFDVIQSRHSLEEFAIDMSYLRTATLSEFFKSRMKSLDLADTRPSLMVTLVEPALAGQWTEQEMSTILNFLSCLSSTHDVTELKMIYGIQTEIPTQTTSSGFVQLLTQIHNDYPHLNNLKTFSAMMAWNILDDAQLYLQQQRNPFSILSYETDSTFSPNYRKCIKFKKWGTNPNGIMIVKTGESLDLDFWSRETVLQHLFRYCEVRPGSSLWD</sequence>
<dbReference type="EMBL" id="LK052886">
    <property type="protein sequence ID" value="CDR36707.1"/>
    <property type="molecule type" value="Genomic_DNA"/>
</dbReference>
<name>A0A061APQ0_CYBFA</name>
<reference evidence="1" key="1">
    <citation type="journal article" date="2014" name="Genome Announc.">
        <title>Genome sequence of the yeast Cyberlindnera fabianii (Hansenula fabianii).</title>
        <authorList>
            <person name="Freel K.C."/>
            <person name="Sarilar V."/>
            <person name="Neuveglise C."/>
            <person name="Devillers H."/>
            <person name="Friedrich A."/>
            <person name="Schacherer J."/>
        </authorList>
    </citation>
    <scope>NUCLEOTIDE SEQUENCE</scope>
    <source>
        <strain evidence="1">YJS4271</strain>
    </source>
</reference>
<accession>A0A061APQ0</accession>
<evidence type="ECO:0000313" key="1">
    <source>
        <dbReference type="EMBL" id="CDR36707.1"/>
    </source>
</evidence>
<gene>
    <name evidence="1" type="ORF">CYFA0S_01e03708g</name>
</gene>
<dbReference type="VEuPathDB" id="FungiDB:BON22_0676"/>
<organism evidence="1">
    <name type="scientific">Cyberlindnera fabianii</name>
    <name type="common">Yeast</name>
    <name type="synonym">Hansenula fabianii</name>
    <dbReference type="NCBI Taxonomy" id="36022"/>
    <lineage>
        <taxon>Eukaryota</taxon>
        <taxon>Fungi</taxon>
        <taxon>Dikarya</taxon>
        <taxon>Ascomycota</taxon>
        <taxon>Saccharomycotina</taxon>
        <taxon>Saccharomycetes</taxon>
        <taxon>Phaffomycetales</taxon>
        <taxon>Phaffomycetaceae</taxon>
        <taxon>Cyberlindnera</taxon>
    </lineage>
</organism>
<proteinExistence type="predicted"/>
<dbReference type="AlphaFoldDB" id="A0A061APQ0"/>
<protein>
    <submittedName>
        <fullName evidence="1">CYFA0S01e03708g1_1</fullName>
    </submittedName>
</protein>